<dbReference type="RefSeq" id="WP_148376172.1">
    <property type="nucleotide sequence ID" value="NZ_VSIY01000003.1"/>
</dbReference>
<proteinExistence type="predicted"/>
<evidence type="ECO:0000313" key="4">
    <source>
        <dbReference type="EMBL" id="TYB83082.1"/>
    </source>
</evidence>
<comment type="caution">
    <text evidence="4">The sequence shown here is derived from an EMBL/GenBank/DDBJ whole genome shotgun (WGS) entry which is preliminary data.</text>
</comment>
<feature type="domain" description="DUF4174" evidence="3">
    <location>
        <begin position="55"/>
        <end position="156"/>
    </location>
</feature>
<dbReference type="AlphaFoldDB" id="A0A5D0RNF7"/>
<keyword evidence="1 2" id="KW-0732">Signal</keyword>
<name>A0A5D0RNF7_9RHOB</name>
<evidence type="ECO:0000313" key="5">
    <source>
        <dbReference type="Proteomes" id="UP000322080"/>
    </source>
</evidence>
<dbReference type="Pfam" id="PF13778">
    <property type="entry name" value="DUF4174"/>
    <property type="match status" value="1"/>
</dbReference>
<evidence type="ECO:0000256" key="1">
    <source>
        <dbReference type="ARBA" id="ARBA00022729"/>
    </source>
</evidence>
<evidence type="ECO:0000259" key="3">
    <source>
        <dbReference type="Pfam" id="PF13778"/>
    </source>
</evidence>
<organism evidence="4 5">
    <name type="scientific">Maritimibacter fusiformis</name>
    <dbReference type="NCBI Taxonomy" id="2603819"/>
    <lineage>
        <taxon>Bacteria</taxon>
        <taxon>Pseudomonadati</taxon>
        <taxon>Pseudomonadota</taxon>
        <taxon>Alphaproteobacteria</taxon>
        <taxon>Rhodobacterales</taxon>
        <taxon>Roseobacteraceae</taxon>
        <taxon>Maritimibacter</taxon>
    </lineage>
</organism>
<keyword evidence="5" id="KW-1185">Reference proteome</keyword>
<protein>
    <submittedName>
        <fullName evidence="4">DUF4174 domain-containing protein</fullName>
    </submittedName>
</protein>
<gene>
    <name evidence="4" type="ORF">FVF75_02560</name>
</gene>
<dbReference type="Proteomes" id="UP000322080">
    <property type="component" value="Unassembled WGS sequence"/>
</dbReference>
<dbReference type="EMBL" id="VSIY01000003">
    <property type="protein sequence ID" value="TYB83082.1"/>
    <property type="molecule type" value="Genomic_DNA"/>
</dbReference>
<feature type="signal peptide" evidence="2">
    <location>
        <begin position="1"/>
        <end position="21"/>
    </location>
</feature>
<evidence type="ECO:0000256" key="2">
    <source>
        <dbReference type="SAM" id="SignalP"/>
    </source>
</evidence>
<dbReference type="InterPro" id="IPR025232">
    <property type="entry name" value="DUF4174"/>
</dbReference>
<feature type="chain" id="PRO_5022870144" evidence="2">
    <location>
        <begin position="22"/>
        <end position="163"/>
    </location>
</feature>
<sequence>MIRPIALVAAAMFTVAAPVVAADTPEAAPEILPEVLPEVSPETELVITEAGEQLLDEFLYIARVLVIFADSPNDPRFVQQMEYLGERPEDLRERDVVVITDTDPAAKSPIREALRPRGFDLVLIGKDGQRYLRKPLPWSTREITRSIDKMPQRQQELRDMRAK</sequence>
<reference evidence="4 5" key="1">
    <citation type="submission" date="2019-08" db="EMBL/GenBank/DDBJ databases">
        <title>Identification of a novel species of the genus Boseongicola.</title>
        <authorList>
            <person name="Zhang X.-Q."/>
        </authorList>
    </citation>
    <scope>NUCLEOTIDE SEQUENCE [LARGE SCALE GENOMIC DNA]</scope>
    <source>
        <strain evidence="4 5">HY14</strain>
    </source>
</reference>
<accession>A0A5D0RNF7</accession>